<keyword evidence="1" id="KW-0812">Transmembrane</keyword>
<dbReference type="Proteomes" id="UP000296352">
    <property type="component" value="Chromosome"/>
</dbReference>
<name>A0A4P7QDJ3_9CORY</name>
<dbReference type="EMBL" id="CP039247">
    <property type="protein sequence ID" value="QCB27459.1"/>
    <property type="molecule type" value="Genomic_DNA"/>
</dbReference>
<keyword evidence="3" id="KW-1185">Reference proteome</keyword>
<dbReference type="AlphaFoldDB" id="A0A4P7QDJ3"/>
<feature type="transmembrane region" description="Helical" evidence="1">
    <location>
        <begin position="84"/>
        <end position="102"/>
    </location>
</feature>
<feature type="transmembrane region" description="Helical" evidence="1">
    <location>
        <begin position="46"/>
        <end position="63"/>
    </location>
</feature>
<reference evidence="2 3" key="1">
    <citation type="submission" date="2019-04" db="EMBL/GenBank/DDBJ databases">
        <title>Corynebacterium endometrii sp. nov., isolated from the uterus of a cow with endometritis.</title>
        <authorList>
            <person name="Ballas P."/>
            <person name="Ruckert C."/>
            <person name="Wagener K."/>
            <person name="Drillich M."/>
            <person name="Kaempfer P."/>
            <person name="Busse H.-J."/>
            <person name="Ehling-Schulz M."/>
        </authorList>
    </citation>
    <scope>NUCLEOTIDE SEQUENCE [LARGE SCALE GENOMIC DNA]</scope>
    <source>
        <strain evidence="2 3">LMM-1653</strain>
    </source>
</reference>
<proteinExistence type="predicted"/>
<evidence type="ECO:0000313" key="2">
    <source>
        <dbReference type="EMBL" id="QCB27459.1"/>
    </source>
</evidence>
<evidence type="ECO:0000256" key="1">
    <source>
        <dbReference type="SAM" id="Phobius"/>
    </source>
</evidence>
<organism evidence="2 3">
    <name type="scientific">Corynebacterium endometrii</name>
    <dbReference type="NCBI Taxonomy" id="2488819"/>
    <lineage>
        <taxon>Bacteria</taxon>
        <taxon>Bacillati</taxon>
        <taxon>Actinomycetota</taxon>
        <taxon>Actinomycetes</taxon>
        <taxon>Mycobacteriales</taxon>
        <taxon>Corynebacteriaceae</taxon>
        <taxon>Corynebacterium</taxon>
    </lineage>
</organism>
<protein>
    <submittedName>
        <fullName evidence="2">Uncharacterized protein</fullName>
    </submittedName>
</protein>
<accession>A0A4P7QDJ3</accession>
<gene>
    <name evidence="2" type="ORF">CENDO_00745</name>
</gene>
<dbReference type="KEGG" id="cee:CENDO_00745"/>
<keyword evidence="1" id="KW-1133">Transmembrane helix</keyword>
<evidence type="ECO:0000313" key="3">
    <source>
        <dbReference type="Proteomes" id="UP000296352"/>
    </source>
</evidence>
<sequence length="153" mass="15928">MFSMTNTTEHFDGYALDDTLEGRLAQAAAVGVLTALPDYLSGKSLVAAYAAGFVGFGAVVAYTNAEAREDSDADAQPVTEEKDLGFALPALAVGLMAASMSLDSWVSRKFAGFLRTKGVSKPWTAMGALGAALAFGVSELEARDHAKRAADSQ</sequence>
<keyword evidence="1" id="KW-0472">Membrane</keyword>